<comment type="caution">
    <text evidence="7">The sequence shown here is derived from an EMBL/GenBank/DDBJ whole genome shotgun (WGS) entry which is preliminary data.</text>
</comment>
<feature type="transmembrane region" description="Helical" evidence="6">
    <location>
        <begin position="12"/>
        <end position="35"/>
    </location>
</feature>
<sequence>MSFCFSFSKLILFVLNFLFVLIGLIIFAVGVWTAADSTSILETIAFFSKTQSTVLRLYANTEFIYICAWVLIAIGALVFILSFVGCWVVVSENRILLIVYTSLMCLVVLFEVVAVILLFALKSTWEAGVTNKMSKIFSENYVGTMGAFEVSEFDPFSLAADSFMIQFSCCGINGPDDFKAVNSSEQWHLRGRRFLTFKDDQVALPTACCKFTETTFFENQKYGEFERWMTNNRCPLEPAADFHQDACKDVIPVELEKQKLPLILAPVIFLVLELTCIGIAIGLTIVIKRLDDELYY</sequence>
<dbReference type="PANTHER" id="PTHR19282:SF431">
    <property type="entry name" value="TETRASPANIN 26A, ISOFORM B-RELATED"/>
    <property type="match status" value="1"/>
</dbReference>
<keyword evidence="5 6" id="KW-0472">Membrane</keyword>
<dbReference type="EMBL" id="JXXN02001331">
    <property type="protein sequence ID" value="THD25008.1"/>
    <property type="molecule type" value="Genomic_DNA"/>
</dbReference>
<dbReference type="InterPro" id="IPR000301">
    <property type="entry name" value="Tetraspanin_animals"/>
</dbReference>
<organism evidence="7 8">
    <name type="scientific">Fasciola hepatica</name>
    <name type="common">Liver fluke</name>
    <dbReference type="NCBI Taxonomy" id="6192"/>
    <lineage>
        <taxon>Eukaryota</taxon>
        <taxon>Metazoa</taxon>
        <taxon>Spiralia</taxon>
        <taxon>Lophotrochozoa</taxon>
        <taxon>Platyhelminthes</taxon>
        <taxon>Trematoda</taxon>
        <taxon>Digenea</taxon>
        <taxon>Plagiorchiida</taxon>
        <taxon>Echinostomata</taxon>
        <taxon>Echinostomatoidea</taxon>
        <taxon>Fasciolidae</taxon>
        <taxon>Fasciola</taxon>
    </lineage>
</organism>
<dbReference type="PIRSF" id="PIRSF002419">
    <property type="entry name" value="Tetraspanin"/>
    <property type="match status" value="1"/>
</dbReference>
<dbReference type="Pfam" id="PF00335">
    <property type="entry name" value="Tetraspanin"/>
    <property type="match status" value="1"/>
</dbReference>
<evidence type="ECO:0000256" key="5">
    <source>
        <dbReference type="ARBA" id="ARBA00023136"/>
    </source>
</evidence>
<evidence type="ECO:0000313" key="7">
    <source>
        <dbReference type="EMBL" id="THD25008.1"/>
    </source>
</evidence>
<proteinExistence type="inferred from homology"/>
<dbReference type="InterPro" id="IPR018499">
    <property type="entry name" value="Tetraspanin/Peripherin"/>
</dbReference>
<accession>A0A4E0RTX9</accession>
<gene>
    <name evidence="7" type="ORF">D915_004124</name>
</gene>
<dbReference type="GO" id="GO:0005886">
    <property type="term" value="C:plasma membrane"/>
    <property type="evidence" value="ECO:0007669"/>
    <property type="project" value="TreeGrafter"/>
</dbReference>
<evidence type="ECO:0000313" key="8">
    <source>
        <dbReference type="Proteomes" id="UP000230066"/>
    </source>
</evidence>
<keyword evidence="4 6" id="KW-1133">Transmembrane helix</keyword>
<dbReference type="Gene3D" id="1.10.1450.10">
    <property type="entry name" value="Tetraspanin"/>
    <property type="match status" value="1"/>
</dbReference>
<keyword evidence="3 6" id="KW-0812">Transmembrane</keyword>
<feature type="transmembrane region" description="Helical" evidence="6">
    <location>
        <begin position="263"/>
        <end position="287"/>
    </location>
</feature>
<comment type="subcellular location">
    <subcellularLocation>
        <location evidence="1">Membrane</location>
        <topology evidence="1">Multi-pass membrane protein</topology>
    </subcellularLocation>
</comment>
<evidence type="ECO:0000256" key="1">
    <source>
        <dbReference type="ARBA" id="ARBA00004141"/>
    </source>
</evidence>
<reference evidence="7" key="1">
    <citation type="submission" date="2019-03" db="EMBL/GenBank/DDBJ databases">
        <title>Improved annotation for the trematode Fasciola hepatica.</title>
        <authorList>
            <person name="Choi Y.-J."/>
            <person name="Martin J."/>
            <person name="Mitreva M."/>
        </authorList>
    </citation>
    <scope>NUCLEOTIDE SEQUENCE [LARGE SCALE GENOMIC DNA]</scope>
</reference>
<evidence type="ECO:0000256" key="6">
    <source>
        <dbReference type="SAM" id="Phobius"/>
    </source>
</evidence>
<evidence type="ECO:0000256" key="2">
    <source>
        <dbReference type="ARBA" id="ARBA00006840"/>
    </source>
</evidence>
<dbReference type="PRINTS" id="PR00259">
    <property type="entry name" value="TMFOUR"/>
</dbReference>
<protein>
    <submittedName>
        <fullName evidence="7">Tetraspanin-1</fullName>
    </submittedName>
</protein>
<feature type="transmembrane region" description="Helical" evidence="6">
    <location>
        <begin position="97"/>
        <end position="121"/>
    </location>
</feature>
<dbReference type="InterPro" id="IPR008952">
    <property type="entry name" value="Tetraspanin_EC2_sf"/>
</dbReference>
<evidence type="ECO:0000256" key="3">
    <source>
        <dbReference type="ARBA" id="ARBA00022692"/>
    </source>
</evidence>
<dbReference type="AlphaFoldDB" id="A0A4E0RTX9"/>
<dbReference type="Proteomes" id="UP000230066">
    <property type="component" value="Unassembled WGS sequence"/>
</dbReference>
<name>A0A4E0RTX9_FASHE</name>
<dbReference type="PANTHER" id="PTHR19282">
    <property type="entry name" value="TETRASPANIN"/>
    <property type="match status" value="1"/>
</dbReference>
<evidence type="ECO:0000256" key="4">
    <source>
        <dbReference type="ARBA" id="ARBA00022989"/>
    </source>
</evidence>
<keyword evidence="8" id="KW-1185">Reference proteome</keyword>
<comment type="similarity">
    <text evidence="2">Belongs to the tetraspanin (TM4SF) family.</text>
</comment>
<feature type="transmembrane region" description="Helical" evidence="6">
    <location>
        <begin position="63"/>
        <end position="90"/>
    </location>
</feature>